<dbReference type="EMBL" id="CP144692">
    <property type="protein sequence ID" value="WVY97849.1"/>
    <property type="molecule type" value="Genomic_DNA"/>
</dbReference>
<dbReference type="Proteomes" id="UP001374535">
    <property type="component" value="Chromosome 9"/>
</dbReference>
<proteinExistence type="predicted"/>
<evidence type="ECO:0000313" key="2">
    <source>
        <dbReference type="Proteomes" id="UP001374535"/>
    </source>
</evidence>
<protein>
    <submittedName>
        <fullName evidence="1">Uncharacterized protein</fullName>
    </submittedName>
</protein>
<keyword evidence="2" id="KW-1185">Reference proteome</keyword>
<name>A0AAQ3MVV3_VIGMU</name>
<organism evidence="1 2">
    <name type="scientific">Vigna mungo</name>
    <name type="common">Black gram</name>
    <name type="synonym">Phaseolus mungo</name>
    <dbReference type="NCBI Taxonomy" id="3915"/>
    <lineage>
        <taxon>Eukaryota</taxon>
        <taxon>Viridiplantae</taxon>
        <taxon>Streptophyta</taxon>
        <taxon>Embryophyta</taxon>
        <taxon>Tracheophyta</taxon>
        <taxon>Spermatophyta</taxon>
        <taxon>Magnoliopsida</taxon>
        <taxon>eudicotyledons</taxon>
        <taxon>Gunneridae</taxon>
        <taxon>Pentapetalae</taxon>
        <taxon>rosids</taxon>
        <taxon>fabids</taxon>
        <taxon>Fabales</taxon>
        <taxon>Fabaceae</taxon>
        <taxon>Papilionoideae</taxon>
        <taxon>50 kb inversion clade</taxon>
        <taxon>NPAAA clade</taxon>
        <taxon>indigoferoid/millettioid clade</taxon>
        <taxon>Phaseoleae</taxon>
        <taxon>Vigna</taxon>
    </lineage>
</organism>
<sequence>MSKLRRANGGLYGGAIVSHAPDYVCRRVQHVGAEIVVIKGRRIFVDWIVKPRSHFVFLHEQVLVTVVLCFRGSNLPSRRDSAGNQRMRRFSEWSMVLALHHNLAVLPQQFHDLVVLPVLIVVAFTYSAQKKKKKN</sequence>
<accession>A0AAQ3MVV3</accession>
<evidence type="ECO:0000313" key="1">
    <source>
        <dbReference type="EMBL" id="WVY97849.1"/>
    </source>
</evidence>
<reference evidence="1 2" key="1">
    <citation type="journal article" date="2023" name="Life. Sci Alliance">
        <title>Evolutionary insights into 3D genome organization and epigenetic landscape of Vigna mungo.</title>
        <authorList>
            <person name="Junaid A."/>
            <person name="Singh B."/>
            <person name="Bhatia S."/>
        </authorList>
    </citation>
    <scope>NUCLEOTIDE SEQUENCE [LARGE SCALE GENOMIC DNA]</scope>
    <source>
        <strain evidence="1">Urdbean</strain>
    </source>
</reference>
<dbReference type="AlphaFoldDB" id="A0AAQ3MVV3"/>
<gene>
    <name evidence="1" type="ORF">V8G54_030000</name>
</gene>